<feature type="compositionally biased region" description="Polar residues" evidence="1">
    <location>
        <begin position="9"/>
        <end position="20"/>
    </location>
</feature>
<feature type="region of interest" description="Disordered" evidence="1">
    <location>
        <begin position="1"/>
        <end position="20"/>
    </location>
</feature>
<evidence type="ECO:0000256" key="1">
    <source>
        <dbReference type="SAM" id="MobiDB-lite"/>
    </source>
</evidence>
<dbReference type="OrthoDB" id="5572260at2759"/>
<feature type="region of interest" description="Disordered" evidence="1">
    <location>
        <begin position="377"/>
        <end position="399"/>
    </location>
</feature>
<comment type="caution">
    <text evidence="2">The sequence shown here is derived from an EMBL/GenBank/DDBJ whole genome shotgun (WGS) entry which is preliminary data.</text>
</comment>
<accession>A0A1Y1VZ12</accession>
<gene>
    <name evidence="2" type="ORF">DL89DRAFT_64359</name>
</gene>
<protein>
    <submittedName>
        <fullName evidence="2">Uncharacterized protein</fullName>
    </submittedName>
</protein>
<reference evidence="2 3" key="1">
    <citation type="submission" date="2016-07" db="EMBL/GenBank/DDBJ databases">
        <title>Pervasive Adenine N6-methylation of Active Genes in Fungi.</title>
        <authorList>
            <consortium name="DOE Joint Genome Institute"/>
            <person name="Mondo S.J."/>
            <person name="Dannebaum R.O."/>
            <person name="Kuo R.C."/>
            <person name="Labutti K."/>
            <person name="Haridas S."/>
            <person name="Kuo A."/>
            <person name="Salamov A."/>
            <person name="Ahrendt S.R."/>
            <person name="Lipzen A."/>
            <person name="Sullivan W."/>
            <person name="Andreopoulos W.B."/>
            <person name="Clum A."/>
            <person name="Lindquist E."/>
            <person name="Daum C."/>
            <person name="Ramamoorthy G.K."/>
            <person name="Gryganskyi A."/>
            <person name="Culley D."/>
            <person name="Magnuson J.K."/>
            <person name="James T.Y."/>
            <person name="O'Malley M.A."/>
            <person name="Stajich J.E."/>
            <person name="Spatafora J.W."/>
            <person name="Visel A."/>
            <person name="Grigoriev I.V."/>
        </authorList>
    </citation>
    <scope>NUCLEOTIDE SEQUENCE [LARGE SCALE GENOMIC DNA]</scope>
    <source>
        <strain evidence="2 3">ATCC 12442</strain>
    </source>
</reference>
<sequence>MMQRDSFHTNKSLRSATSGSADSAYSTHQYMLNIINQFSNSGSPQASTAAAAAPPSESLEQMQHQLYELQFQVDYLSEQNKRLSRHHNSTDSARTLDGDMPTDSLGDLDKPRFDFCKWFRTPGPKTEVLYRRHLKSVTEPITSPLFRLTKPARVADLLDTYQQHEAPIAEFMSNHRAVDVFQKYVLEDARRLPTEPQIADLHDQTTEHLPPLAAEEYRSHISRLSYLMRSLHAIEIADPVFLNDPRTHLLLDLVFDLEQAFTLPRIDFLRCHASTIRAMNETSPVHRHSSRLRFGYAARDWDYSAVPMRPEFEHIRLRANAIPRYPDDLRLDSIAMTINSDLLPQPQPPLPLLGRHDSGLDSTTEDCTGGIRLATEIISEDDETSSESSFDPSAAKNANPLAPLTEKRSMASDFPSKLHPVVSPESMEVGPPLHSDKQMYGLGLSSLSTSQLIRRSLSHNQQPSPPGSSRTSGSRLRRTQ</sequence>
<dbReference type="RefSeq" id="XP_040740495.1">
    <property type="nucleotide sequence ID" value="XM_040891922.1"/>
</dbReference>
<dbReference type="EMBL" id="MCFD01000015">
    <property type="protein sequence ID" value="ORX66507.1"/>
    <property type="molecule type" value="Genomic_DNA"/>
</dbReference>
<feature type="compositionally biased region" description="Low complexity" evidence="1">
    <location>
        <begin position="441"/>
        <end position="452"/>
    </location>
</feature>
<feature type="region of interest" description="Disordered" evidence="1">
    <location>
        <begin position="411"/>
        <end position="480"/>
    </location>
</feature>
<name>A0A1Y1VZ12_9FUNG</name>
<evidence type="ECO:0000313" key="3">
    <source>
        <dbReference type="Proteomes" id="UP000193922"/>
    </source>
</evidence>
<feature type="region of interest" description="Disordered" evidence="1">
    <location>
        <begin position="82"/>
        <end position="103"/>
    </location>
</feature>
<keyword evidence="3" id="KW-1185">Reference proteome</keyword>
<evidence type="ECO:0000313" key="2">
    <source>
        <dbReference type="EMBL" id="ORX66507.1"/>
    </source>
</evidence>
<organism evidence="2 3">
    <name type="scientific">Linderina pennispora</name>
    <dbReference type="NCBI Taxonomy" id="61395"/>
    <lineage>
        <taxon>Eukaryota</taxon>
        <taxon>Fungi</taxon>
        <taxon>Fungi incertae sedis</taxon>
        <taxon>Zoopagomycota</taxon>
        <taxon>Kickxellomycotina</taxon>
        <taxon>Kickxellomycetes</taxon>
        <taxon>Kickxellales</taxon>
        <taxon>Kickxellaceae</taxon>
        <taxon>Linderina</taxon>
    </lineage>
</organism>
<dbReference type="GeneID" id="63808570"/>
<dbReference type="Proteomes" id="UP000193922">
    <property type="component" value="Unassembled WGS sequence"/>
</dbReference>
<dbReference type="AlphaFoldDB" id="A0A1Y1VZ12"/>
<proteinExistence type="predicted"/>